<name>A0ABQ0YUA6_9NOCA</name>
<proteinExistence type="predicted"/>
<reference evidence="1 2" key="1">
    <citation type="journal article" date="2018" name="Biodegradation">
        <title>1,4-Dioxane degradation characteristics of Rhodococcus aetherivorans JCM 14343.</title>
        <authorList>
            <person name="Inoue D."/>
            <person name="Tsunoda T."/>
            <person name="Yamamoto N."/>
            <person name="Ike M."/>
            <person name="Sei K."/>
        </authorList>
    </citation>
    <scope>NUCLEOTIDE SEQUENCE [LARGE SCALE GENOMIC DNA]</scope>
    <source>
        <strain evidence="1 2">JCM 14343</strain>
    </source>
</reference>
<keyword evidence="2" id="KW-1185">Reference proteome</keyword>
<dbReference type="EMBL" id="BLAH01000146">
    <property type="protein sequence ID" value="GES39980.1"/>
    <property type="molecule type" value="Genomic_DNA"/>
</dbReference>
<comment type="caution">
    <text evidence="1">The sequence shown here is derived from an EMBL/GenBank/DDBJ whole genome shotgun (WGS) entry which is preliminary data.</text>
</comment>
<protein>
    <submittedName>
        <fullName evidence="1">Uncharacterized protein</fullName>
    </submittedName>
</protein>
<evidence type="ECO:0000313" key="2">
    <source>
        <dbReference type="Proteomes" id="UP000325466"/>
    </source>
</evidence>
<evidence type="ECO:0000313" key="1">
    <source>
        <dbReference type="EMBL" id="GES39980.1"/>
    </source>
</evidence>
<dbReference type="Proteomes" id="UP000325466">
    <property type="component" value="Unassembled WGS sequence"/>
</dbReference>
<sequence length="54" mass="5192">MQAALEALSNLDPGDVTVTGTAGGPYTVKIDVAKVGTLTGSGASLTPSGTVTIS</sequence>
<organism evidence="1 2">
    <name type="scientific">Rhodococcus aetherivorans</name>
    <dbReference type="NCBI Taxonomy" id="191292"/>
    <lineage>
        <taxon>Bacteria</taxon>
        <taxon>Bacillati</taxon>
        <taxon>Actinomycetota</taxon>
        <taxon>Actinomycetes</taxon>
        <taxon>Mycobacteriales</taxon>
        <taxon>Nocardiaceae</taxon>
        <taxon>Rhodococcus</taxon>
    </lineage>
</organism>
<gene>
    <name evidence="1" type="ORF">RAJCM14343_5258</name>
</gene>
<accession>A0ABQ0YUA6</accession>